<accession>A0ACB7X267</accession>
<reference evidence="1 2" key="1">
    <citation type="journal article" date="2021" name="Hortic Res">
        <title>High-quality reference genome and annotation aids understanding of berry development for evergreen blueberry (Vaccinium darrowii).</title>
        <authorList>
            <person name="Yu J."/>
            <person name="Hulse-Kemp A.M."/>
            <person name="Babiker E."/>
            <person name="Staton M."/>
        </authorList>
    </citation>
    <scope>NUCLEOTIDE SEQUENCE [LARGE SCALE GENOMIC DNA]</scope>
    <source>
        <strain evidence="2">cv. NJ 8807/NJ 8810</strain>
        <tissue evidence="1">Young leaf</tissue>
    </source>
</reference>
<comment type="caution">
    <text evidence="1">The sequence shown here is derived from an EMBL/GenBank/DDBJ whole genome shotgun (WGS) entry which is preliminary data.</text>
</comment>
<keyword evidence="2" id="KW-1185">Reference proteome</keyword>
<evidence type="ECO:0000313" key="2">
    <source>
        <dbReference type="Proteomes" id="UP000828048"/>
    </source>
</evidence>
<dbReference type="EMBL" id="CM037152">
    <property type="protein sequence ID" value="KAH7834852.1"/>
    <property type="molecule type" value="Genomic_DNA"/>
</dbReference>
<organism evidence="1 2">
    <name type="scientific">Vaccinium darrowii</name>
    <dbReference type="NCBI Taxonomy" id="229202"/>
    <lineage>
        <taxon>Eukaryota</taxon>
        <taxon>Viridiplantae</taxon>
        <taxon>Streptophyta</taxon>
        <taxon>Embryophyta</taxon>
        <taxon>Tracheophyta</taxon>
        <taxon>Spermatophyta</taxon>
        <taxon>Magnoliopsida</taxon>
        <taxon>eudicotyledons</taxon>
        <taxon>Gunneridae</taxon>
        <taxon>Pentapetalae</taxon>
        <taxon>asterids</taxon>
        <taxon>Ericales</taxon>
        <taxon>Ericaceae</taxon>
        <taxon>Vaccinioideae</taxon>
        <taxon>Vaccinieae</taxon>
        <taxon>Vaccinium</taxon>
    </lineage>
</organism>
<gene>
    <name evidence="1" type="ORF">Vadar_020303</name>
</gene>
<sequence>MYEDARIDIDYGDWVLVLSNRGARTQREKELHEGGIDRVKPSNTLSRQPPSTDRALVSLFMDNLPEDTSQSWLKKLFNNYGVVKEVFVPAKRSKATDVAIANGHGMWIEECKLFVKRASFGQGEKAEPHNQKMHFHRDLMKTTFYLLDFSPTRKRTKEDQPIMSMPHGKSYANVVKGVTKARAWLRRMLSLLGCKKRRLLGCLQVLLQSFT</sequence>
<proteinExistence type="predicted"/>
<protein>
    <submittedName>
        <fullName evidence="1">Uncharacterized protein</fullName>
    </submittedName>
</protein>
<name>A0ACB7X267_9ERIC</name>
<evidence type="ECO:0000313" key="1">
    <source>
        <dbReference type="EMBL" id="KAH7834852.1"/>
    </source>
</evidence>
<dbReference type="Proteomes" id="UP000828048">
    <property type="component" value="Chromosome 2"/>
</dbReference>